<dbReference type="PRINTS" id="PR01594">
    <property type="entry name" value="SECBCHAPRONE"/>
</dbReference>
<accession>A0A382FL74</accession>
<dbReference type="Pfam" id="PF02556">
    <property type="entry name" value="SecB"/>
    <property type="match status" value="1"/>
</dbReference>
<dbReference type="GO" id="GO:0015031">
    <property type="term" value="P:protein transport"/>
    <property type="evidence" value="ECO:0007669"/>
    <property type="project" value="InterPro"/>
</dbReference>
<dbReference type="AlphaFoldDB" id="A0A382FL74"/>
<evidence type="ECO:0000313" key="1">
    <source>
        <dbReference type="EMBL" id="SVB63838.1"/>
    </source>
</evidence>
<dbReference type="GO" id="GO:0051262">
    <property type="term" value="P:protein tetramerization"/>
    <property type="evidence" value="ECO:0007669"/>
    <property type="project" value="InterPro"/>
</dbReference>
<dbReference type="SUPFAM" id="SSF54611">
    <property type="entry name" value="SecB-like"/>
    <property type="match status" value="1"/>
</dbReference>
<reference evidence="1" key="1">
    <citation type="submission" date="2018-05" db="EMBL/GenBank/DDBJ databases">
        <authorList>
            <person name="Lanie J.A."/>
            <person name="Ng W.-L."/>
            <person name="Kazmierczak K.M."/>
            <person name="Andrzejewski T.M."/>
            <person name="Davidsen T.M."/>
            <person name="Wayne K.J."/>
            <person name="Tettelin H."/>
            <person name="Glass J.I."/>
            <person name="Rusch D."/>
            <person name="Podicherti R."/>
            <person name="Tsui H.-C.T."/>
            <person name="Winkler M.E."/>
        </authorList>
    </citation>
    <scope>NUCLEOTIDE SEQUENCE</scope>
</reference>
<dbReference type="Gene3D" id="3.10.420.10">
    <property type="entry name" value="SecB-like"/>
    <property type="match status" value="1"/>
</dbReference>
<sequence>MLKGYKEEEIDEILLTECPHILLPYARLHASNLTAQTGFSPALIQEINFKEVYESQNFAK</sequence>
<gene>
    <name evidence="1" type="ORF">METZ01_LOCUS216692</name>
</gene>
<dbReference type="InterPro" id="IPR003708">
    <property type="entry name" value="SecB"/>
</dbReference>
<dbReference type="GO" id="GO:0051082">
    <property type="term" value="F:unfolded protein binding"/>
    <property type="evidence" value="ECO:0007669"/>
    <property type="project" value="InterPro"/>
</dbReference>
<dbReference type="EMBL" id="UINC01050636">
    <property type="protein sequence ID" value="SVB63838.1"/>
    <property type="molecule type" value="Genomic_DNA"/>
</dbReference>
<name>A0A382FL74_9ZZZZ</name>
<organism evidence="1">
    <name type="scientific">marine metagenome</name>
    <dbReference type="NCBI Taxonomy" id="408172"/>
    <lineage>
        <taxon>unclassified sequences</taxon>
        <taxon>metagenomes</taxon>
        <taxon>ecological metagenomes</taxon>
    </lineage>
</organism>
<dbReference type="InterPro" id="IPR035958">
    <property type="entry name" value="SecB-like_sf"/>
</dbReference>
<proteinExistence type="predicted"/>
<protein>
    <submittedName>
        <fullName evidence="1">Uncharacterized protein</fullName>
    </submittedName>
</protein>